<dbReference type="GO" id="GO:0005524">
    <property type="term" value="F:ATP binding"/>
    <property type="evidence" value="ECO:0007669"/>
    <property type="project" value="UniProtKB-KW"/>
</dbReference>
<accession>A0A1A5YJA7</accession>
<dbReference type="NCBIfam" id="TIGR00370">
    <property type="entry name" value="5-oxoprolinase subunit PxpB"/>
    <property type="match status" value="1"/>
</dbReference>
<dbReference type="InterPro" id="IPR029000">
    <property type="entry name" value="Cyclophilin-like_dom_sf"/>
</dbReference>
<dbReference type="Proteomes" id="UP000092024">
    <property type="component" value="Unassembled WGS sequence"/>
</dbReference>
<comment type="caution">
    <text evidence="5">The sequence shown here is derived from an EMBL/GenBank/DDBJ whole genome shotgun (WGS) entry which is preliminary data.</text>
</comment>
<dbReference type="InterPro" id="IPR010016">
    <property type="entry name" value="PxpB"/>
</dbReference>
<evidence type="ECO:0000313" key="5">
    <source>
        <dbReference type="EMBL" id="OBR65648.1"/>
    </source>
</evidence>
<reference evidence="5 6" key="1">
    <citation type="submission" date="2016-05" db="EMBL/GenBank/DDBJ databases">
        <title>Paenibacillus oryzae. sp. nov., isolated from the rice root.</title>
        <authorList>
            <person name="Zhang J."/>
            <person name="Zhang X."/>
        </authorList>
    </citation>
    <scope>NUCLEOTIDE SEQUENCE [LARGE SCALE GENOMIC DNA]</scope>
    <source>
        <strain evidence="5 6">1DrF-4</strain>
    </source>
</reference>
<dbReference type="Pfam" id="PF02682">
    <property type="entry name" value="CT_C_D"/>
    <property type="match status" value="1"/>
</dbReference>
<gene>
    <name evidence="5" type="ORF">A7K91_13785</name>
</gene>
<feature type="domain" description="Carboxyltransferase" evidence="4">
    <location>
        <begin position="12"/>
        <end position="233"/>
    </location>
</feature>
<keyword evidence="1" id="KW-0547">Nucleotide-binding</keyword>
<dbReference type="Gene3D" id="3.30.1360.40">
    <property type="match status" value="1"/>
</dbReference>
<evidence type="ECO:0000313" key="6">
    <source>
        <dbReference type="Proteomes" id="UP000092024"/>
    </source>
</evidence>
<dbReference type="GO" id="GO:0016787">
    <property type="term" value="F:hydrolase activity"/>
    <property type="evidence" value="ECO:0007669"/>
    <property type="project" value="UniProtKB-KW"/>
</dbReference>
<dbReference type="Gene3D" id="2.40.100.10">
    <property type="entry name" value="Cyclophilin-like"/>
    <property type="match status" value="1"/>
</dbReference>
<dbReference type="SUPFAM" id="SSF50891">
    <property type="entry name" value="Cyclophilin-like"/>
    <property type="match status" value="1"/>
</dbReference>
<dbReference type="PANTHER" id="PTHR34698">
    <property type="entry name" value="5-OXOPROLINASE SUBUNIT B"/>
    <property type="match status" value="1"/>
</dbReference>
<keyword evidence="6" id="KW-1185">Reference proteome</keyword>
<keyword evidence="2" id="KW-0378">Hydrolase</keyword>
<evidence type="ECO:0000259" key="4">
    <source>
        <dbReference type="SMART" id="SM00796"/>
    </source>
</evidence>
<sequence length="256" mass="28317">MERSGSMNIKQWSMEPLGDSALLITPRMDSGEHASMHTVISRLIARLEACREWLGYSEYVPAYASVALHYEPWRIFRSRTREEGAHASIFETVAARVRRVLKDSGPYNENLQPERRECVEIPVCYGGQHGPDLEEAASHAGIAPEKLVAIHSSASYLVHMIGFAPGFPYLGGMPQEIAVPRRATPRQLVPAGSVGIGGSQTGVYPVATPGGWQLIGKTPIKLFRPDMSRPSLLQAGDIVRFKPISEKEFYEIDTQM</sequence>
<proteinExistence type="predicted"/>
<evidence type="ECO:0000256" key="1">
    <source>
        <dbReference type="ARBA" id="ARBA00022741"/>
    </source>
</evidence>
<protein>
    <recommendedName>
        <fullName evidence="4">Carboxyltransferase domain-containing protein</fullName>
    </recommendedName>
</protein>
<evidence type="ECO:0000256" key="3">
    <source>
        <dbReference type="ARBA" id="ARBA00022840"/>
    </source>
</evidence>
<organism evidence="5 6">
    <name type="scientific">Paenibacillus oryzae</name>
    <dbReference type="NCBI Taxonomy" id="1844972"/>
    <lineage>
        <taxon>Bacteria</taxon>
        <taxon>Bacillati</taxon>
        <taxon>Bacillota</taxon>
        <taxon>Bacilli</taxon>
        <taxon>Bacillales</taxon>
        <taxon>Paenibacillaceae</taxon>
        <taxon>Paenibacillus</taxon>
    </lineage>
</organism>
<keyword evidence="3" id="KW-0067">ATP-binding</keyword>
<dbReference type="SUPFAM" id="SSF160467">
    <property type="entry name" value="PH0987 N-terminal domain-like"/>
    <property type="match status" value="1"/>
</dbReference>
<evidence type="ECO:0000256" key="2">
    <source>
        <dbReference type="ARBA" id="ARBA00022801"/>
    </source>
</evidence>
<dbReference type="STRING" id="1844972.A7K91_13785"/>
<dbReference type="InterPro" id="IPR003833">
    <property type="entry name" value="CT_C_D"/>
</dbReference>
<dbReference type="AlphaFoldDB" id="A0A1A5YJA7"/>
<name>A0A1A5YJA7_9BACL</name>
<dbReference type="SMART" id="SM00796">
    <property type="entry name" value="AHS1"/>
    <property type="match status" value="1"/>
</dbReference>
<dbReference type="PANTHER" id="PTHR34698:SF2">
    <property type="entry name" value="5-OXOPROLINASE SUBUNIT B"/>
    <property type="match status" value="1"/>
</dbReference>
<dbReference type="EMBL" id="LYPA01000054">
    <property type="protein sequence ID" value="OBR65648.1"/>
    <property type="molecule type" value="Genomic_DNA"/>
</dbReference>